<dbReference type="Gene3D" id="3.30.420.10">
    <property type="entry name" value="Ribonuclease H-like superfamily/Ribonuclease H"/>
    <property type="match status" value="1"/>
</dbReference>
<keyword evidence="2" id="KW-0269">Exonuclease</keyword>
<evidence type="ECO:0000256" key="1">
    <source>
        <dbReference type="ARBA" id="ARBA00022722"/>
    </source>
</evidence>
<evidence type="ECO:0000259" key="3">
    <source>
        <dbReference type="Pfam" id="PF00929"/>
    </source>
</evidence>
<name>A0ABX9VZA8_9GAMM</name>
<protein>
    <recommendedName>
        <fullName evidence="3">Exonuclease domain-containing protein</fullName>
    </recommendedName>
</protein>
<dbReference type="InterPro" id="IPR012337">
    <property type="entry name" value="RNaseH-like_sf"/>
</dbReference>
<accession>A0ABX9VZA8</accession>
<comment type="caution">
    <text evidence="4">The sequence shown here is derived from an EMBL/GenBank/DDBJ whole genome shotgun (WGS) entry which is preliminary data.</text>
</comment>
<dbReference type="Pfam" id="PF00929">
    <property type="entry name" value="RNase_T"/>
    <property type="match status" value="1"/>
</dbReference>
<dbReference type="EMBL" id="RHGB01000019">
    <property type="protein sequence ID" value="RNL59679.1"/>
    <property type="molecule type" value="Genomic_DNA"/>
</dbReference>
<gene>
    <name evidence="4" type="ORF">D0911_15175</name>
</gene>
<keyword evidence="1" id="KW-0540">Nuclease</keyword>
<feature type="domain" description="Exonuclease" evidence="3">
    <location>
        <begin position="58"/>
        <end position="133"/>
    </location>
</feature>
<keyword evidence="2" id="KW-0378">Hydrolase</keyword>
<sequence length="238" mass="27414">MKFGMRSLRRPQRDIDLINVTSNRTHMRLLESLSGNKHLINWPISLCAPIGDELIMYIVDSETNGIHVNVCDIIELGALKIRYSPSAQRLTSIEDMLSCYEAPLKPLSDDVVEITGISNEMLTGRMFNNEEVAQWFVEPGAILCNSKKHEQAFIEKRFPALCRREWLCLQEDVTWVNFGYRRISLSALLAEYGWHLSHIFTYMDCFAIVFLLTSQPRAFEALCDTLNYAHQHQIENSI</sequence>
<dbReference type="InterPro" id="IPR013520">
    <property type="entry name" value="Ribonucl_H"/>
</dbReference>
<keyword evidence="5" id="KW-1185">Reference proteome</keyword>
<proteinExistence type="predicted"/>
<organism evidence="4 5">
    <name type="scientific">Zhongshania marina</name>
    <dbReference type="NCBI Taxonomy" id="2304603"/>
    <lineage>
        <taxon>Bacteria</taxon>
        <taxon>Pseudomonadati</taxon>
        <taxon>Pseudomonadota</taxon>
        <taxon>Gammaproteobacteria</taxon>
        <taxon>Cellvibrionales</taxon>
        <taxon>Spongiibacteraceae</taxon>
        <taxon>Zhongshania</taxon>
    </lineage>
</organism>
<reference evidence="4 5" key="1">
    <citation type="submission" date="2018-10" db="EMBL/GenBank/DDBJ databases">
        <title>Draft genome sequence of Zhongshania sp. DSW25-10.</title>
        <authorList>
            <person name="Oh J."/>
        </authorList>
    </citation>
    <scope>NUCLEOTIDE SEQUENCE [LARGE SCALE GENOMIC DNA]</scope>
    <source>
        <strain evidence="4 5">DSW25-10</strain>
    </source>
</reference>
<dbReference type="RefSeq" id="WP_123183227.1">
    <property type="nucleotide sequence ID" value="NZ_RHGB01000019.1"/>
</dbReference>
<dbReference type="SUPFAM" id="SSF53098">
    <property type="entry name" value="Ribonuclease H-like"/>
    <property type="match status" value="1"/>
</dbReference>
<dbReference type="InterPro" id="IPR036397">
    <property type="entry name" value="RNaseH_sf"/>
</dbReference>
<evidence type="ECO:0000313" key="5">
    <source>
        <dbReference type="Proteomes" id="UP000274695"/>
    </source>
</evidence>
<dbReference type="Proteomes" id="UP000274695">
    <property type="component" value="Unassembled WGS sequence"/>
</dbReference>
<evidence type="ECO:0000256" key="2">
    <source>
        <dbReference type="ARBA" id="ARBA00022839"/>
    </source>
</evidence>
<evidence type="ECO:0000313" key="4">
    <source>
        <dbReference type="EMBL" id="RNL59679.1"/>
    </source>
</evidence>